<comment type="caution">
    <text evidence="1">The sequence shown here is derived from an EMBL/GenBank/DDBJ whole genome shotgun (WGS) entry which is preliminary data.</text>
</comment>
<organism evidence="1 2">
    <name type="scientific">Parvimonas micra</name>
    <dbReference type="NCBI Taxonomy" id="33033"/>
    <lineage>
        <taxon>Bacteria</taxon>
        <taxon>Bacillati</taxon>
        <taxon>Bacillota</taxon>
        <taxon>Tissierellia</taxon>
        <taxon>Tissierellales</taxon>
        <taxon>Peptoniphilaceae</taxon>
        <taxon>Parvimonas</taxon>
    </lineage>
</organism>
<protein>
    <submittedName>
        <fullName evidence="1">Uncharacterized protein</fullName>
    </submittedName>
</protein>
<reference evidence="1" key="1">
    <citation type="submission" date="2020-04" db="EMBL/GenBank/DDBJ databases">
        <title>Deep metagenomics examines the oral microbiome during advanced dental caries in children, revealing novel taxa and co-occurrences with host molecules.</title>
        <authorList>
            <person name="Baker J.L."/>
            <person name="Morton J.T."/>
            <person name="Dinis M."/>
            <person name="Alvarez R."/>
            <person name="Tran N.C."/>
            <person name="Knight R."/>
            <person name="Edlund A."/>
        </authorList>
    </citation>
    <scope>NUCLEOTIDE SEQUENCE</scope>
    <source>
        <strain evidence="1">JCVI_23_bin.11</strain>
    </source>
</reference>
<evidence type="ECO:0000313" key="1">
    <source>
        <dbReference type="EMBL" id="MBF1306299.1"/>
    </source>
</evidence>
<dbReference type="AlphaFoldDB" id="A0A930DXZ0"/>
<evidence type="ECO:0000313" key="2">
    <source>
        <dbReference type="Proteomes" id="UP000758611"/>
    </source>
</evidence>
<sequence length="349" mass="40432">MKQKSKSNASNFLKSWTDKANNFSKEDFSKLVSESKSLEKEIIYFKNYFKNNSNDGWSEIIAEFHKTFPGKELSRSFKSKRSFLSNQKKLLQLSYLNDLFFRADSTILLSSILASGREKELEKIKIEVFKSISNLDQFFDIDNIEDFIKIPKIFKTDSLNQFKKLSFMKQQKYLILMKKGLQKSSVFILLEKLLKLFYSDKQSMVIAIVLNKENGKLVLEGIDSSEGISYPRSEIGFVSLYCSDLIISNPKLFEQLIKNPEILNYDLLTGLVKEEIFNWIRELSEKSLSEKLSLEDFLYEGFQTEMVSDEALKSCLMSGSIHHLKALNQQSSASEMDRIFRLIAEIVKE</sequence>
<dbReference type="Proteomes" id="UP000758611">
    <property type="component" value="Unassembled WGS sequence"/>
</dbReference>
<dbReference type="EMBL" id="JABZRE010000001">
    <property type="protein sequence ID" value="MBF1306299.1"/>
    <property type="molecule type" value="Genomic_DNA"/>
</dbReference>
<dbReference type="RefSeq" id="WP_278476772.1">
    <property type="nucleotide sequence ID" value="NZ_JABZRE010000001.1"/>
</dbReference>
<accession>A0A930DXZ0</accession>
<proteinExistence type="predicted"/>
<name>A0A930DXZ0_9FIRM</name>
<gene>
    <name evidence="1" type="ORF">HXM94_00730</name>
</gene>